<organism evidence="8 9">
    <name type="scientific">Streptomyces zinciresistens K42</name>
    <dbReference type="NCBI Taxonomy" id="700597"/>
    <lineage>
        <taxon>Bacteria</taxon>
        <taxon>Bacillati</taxon>
        <taxon>Actinomycetota</taxon>
        <taxon>Actinomycetes</taxon>
        <taxon>Kitasatosporales</taxon>
        <taxon>Streptomycetaceae</taxon>
        <taxon>Streptomyces</taxon>
    </lineage>
</organism>
<evidence type="ECO:0000256" key="6">
    <source>
        <dbReference type="SAM" id="MobiDB-lite"/>
    </source>
</evidence>
<comment type="caution">
    <text evidence="8">The sequence shown here is derived from an EMBL/GenBank/DDBJ whole genome shotgun (WGS) entry which is preliminary data.</text>
</comment>
<dbReference type="PROSITE" id="PS00194">
    <property type="entry name" value="THIOREDOXIN_1"/>
    <property type="match status" value="1"/>
</dbReference>
<evidence type="ECO:0000259" key="7">
    <source>
        <dbReference type="PROSITE" id="PS51352"/>
    </source>
</evidence>
<dbReference type="CDD" id="cd02966">
    <property type="entry name" value="TlpA_like_family"/>
    <property type="match status" value="1"/>
</dbReference>
<keyword evidence="2" id="KW-0201">Cytochrome c-type biogenesis</keyword>
<dbReference type="GO" id="GO:0016491">
    <property type="term" value="F:oxidoreductase activity"/>
    <property type="evidence" value="ECO:0007669"/>
    <property type="project" value="InterPro"/>
</dbReference>
<sequence>MAPPARRTHSVPAVPPADRGVSRTRGRLQVRRRAAGLVAAALLLTACGTGTTSGSSDTKNADATGTRQALTQYPPGKRTAAPMLSGKTITSGRLDLADLRGKVIVLNVWGSWCAPCRAEAPDLKKASEETYDLGVRFVGINTRDNDAAAKAFERNYGITYPSFRDPDGKLLLGFDGRIPLSAVPSSVIIDRDGRIAARIIGPTTYTTLSELVKGIAAEKNSGGAAK</sequence>
<proteinExistence type="predicted"/>
<evidence type="ECO:0000313" key="8">
    <source>
        <dbReference type="EMBL" id="EGX61097.1"/>
    </source>
</evidence>
<dbReference type="AlphaFoldDB" id="G2G608"/>
<dbReference type="Pfam" id="PF08534">
    <property type="entry name" value="Redoxin"/>
    <property type="match status" value="1"/>
</dbReference>
<dbReference type="InterPro" id="IPR050553">
    <property type="entry name" value="Thioredoxin_ResA/DsbE_sf"/>
</dbReference>
<evidence type="ECO:0000256" key="4">
    <source>
        <dbReference type="ARBA" id="ARBA00023157"/>
    </source>
</evidence>
<dbReference type="PANTHER" id="PTHR42852">
    <property type="entry name" value="THIOL:DISULFIDE INTERCHANGE PROTEIN DSBE"/>
    <property type="match status" value="1"/>
</dbReference>
<reference evidence="8 9" key="1">
    <citation type="submission" date="2011-08" db="EMBL/GenBank/DDBJ databases">
        <authorList>
            <person name="Lin Y."/>
            <person name="Hao X."/>
            <person name="Johnstone L."/>
            <person name="Miller S.J."/>
            <person name="Wei G."/>
            <person name="Rensing C."/>
        </authorList>
    </citation>
    <scope>NUCLEOTIDE SEQUENCE [LARGE SCALE GENOMIC DNA]</scope>
    <source>
        <strain evidence="8 9">K42</strain>
    </source>
</reference>
<feature type="compositionally biased region" description="Polar residues" evidence="6">
    <location>
        <begin position="57"/>
        <end position="71"/>
    </location>
</feature>
<evidence type="ECO:0000256" key="3">
    <source>
        <dbReference type="ARBA" id="ARBA00022968"/>
    </source>
</evidence>
<dbReference type="PATRIC" id="fig|700597.3.peg.886"/>
<keyword evidence="9" id="KW-1185">Reference proteome</keyword>
<keyword evidence="3" id="KW-0735">Signal-anchor</keyword>
<dbReference type="Proteomes" id="UP000004217">
    <property type="component" value="Unassembled WGS sequence"/>
</dbReference>
<dbReference type="SUPFAM" id="SSF52833">
    <property type="entry name" value="Thioredoxin-like"/>
    <property type="match status" value="1"/>
</dbReference>
<evidence type="ECO:0000256" key="5">
    <source>
        <dbReference type="ARBA" id="ARBA00023284"/>
    </source>
</evidence>
<dbReference type="InterPro" id="IPR017937">
    <property type="entry name" value="Thioredoxin_CS"/>
</dbReference>
<dbReference type="InterPro" id="IPR013740">
    <property type="entry name" value="Redoxin"/>
</dbReference>
<dbReference type="Gene3D" id="3.40.30.10">
    <property type="entry name" value="Glutaredoxin"/>
    <property type="match status" value="1"/>
</dbReference>
<name>G2G608_9ACTN</name>
<dbReference type="InterPro" id="IPR013766">
    <property type="entry name" value="Thioredoxin_domain"/>
</dbReference>
<dbReference type="EMBL" id="AGBF01000007">
    <property type="protein sequence ID" value="EGX61097.1"/>
    <property type="molecule type" value="Genomic_DNA"/>
</dbReference>
<keyword evidence="4" id="KW-1015">Disulfide bond</keyword>
<feature type="domain" description="Thioredoxin" evidence="7">
    <location>
        <begin position="75"/>
        <end position="217"/>
    </location>
</feature>
<dbReference type="PROSITE" id="PS51352">
    <property type="entry name" value="THIOREDOXIN_2"/>
    <property type="match status" value="1"/>
</dbReference>
<evidence type="ECO:0000256" key="2">
    <source>
        <dbReference type="ARBA" id="ARBA00022748"/>
    </source>
</evidence>
<dbReference type="GO" id="GO:0017004">
    <property type="term" value="P:cytochrome complex assembly"/>
    <property type="evidence" value="ECO:0007669"/>
    <property type="project" value="UniProtKB-KW"/>
</dbReference>
<feature type="region of interest" description="Disordered" evidence="6">
    <location>
        <begin position="1"/>
        <end position="27"/>
    </location>
</feature>
<keyword evidence="3" id="KW-0812">Transmembrane</keyword>
<comment type="subcellular location">
    <subcellularLocation>
        <location evidence="1">Cell envelope</location>
    </subcellularLocation>
</comment>
<feature type="region of interest" description="Disordered" evidence="6">
    <location>
        <begin position="50"/>
        <end position="80"/>
    </location>
</feature>
<keyword evidence="5" id="KW-0676">Redox-active center</keyword>
<evidence type="ECO:0000313" key="9">
    <source>
        <dbReference type="Proteomes" id="UP000004217"/>
    </source>
</evidence>
<dbReference type="GO" id="GO:0030313">
    <property type="term" value="C:cell envelope"/>
    <property type="evidence" value="ECO:0007669"/>
    <property type="project" value="UniProtKB-SubCell"/>
</dbReference>
<protein>
    <submittedName>
        <fullName evidence="8">Redoxin domain-containing protein</fullName>
    </submittedName>
</protein>
<dbReference type="PANTHER" id="PTHR42852:SF6">
    <property type="entry name" value="THIOL:DISULFIDE INTERCHANGE PROTEIN DSBE"/>
    <property type="match status" value="1"/>
</dbReference>
<accession>G2G608</accession>
<dbReference type="InterPro" id="IPR036249">
    <property type="entry name" value="Thioredoxin-like_sf"/>
</dbReference>
<gene>
    <name evidence="8" type="ORF">SZN_04571</name>
</gene>
<evidence type="ECO:0000256" key="1">
    <source>
        <dbReference type="ARBA" id="ARBA00004196"/>
    </source>
</evidence>
<dbReference type="RefSeq" id="WP_007491853.1">
    <property type="nucleotide sequence ID" value="NZ_AGBF01000007.1"/>
</dbReference>